<evidence type="ECO:0000256" key="5">
    <source>
        <dbReference type="ARBA" id="ARBA00023136"/>
    </source>
</evidence>
<accession>A0A4R6IFG9</accession>
<evidence type="ECO:0000313" key="9">
    <source>
        <dbReference type="Proteomes" id="UP000295518"/>
    </source>
</evidence>
<feature type="domain" description="ABC3 transporter permease C-terminal" evidence="7">
    <location>
        <begin position="2477"/>
        <end position="2594"/>
    </location>
</feature>
<evidence type="ECO:0000256" key="6">
    <source>
        <dbReference type="SAM" id="Phobius"/>
    </source>
</evidence>
<feature type="transmembrane region" description="Helical" evidence="6">
    <location>
        <begin position="2520"/>
        <end position="2545"/>
    </location>
</feature>
<feature type="transmembrane region" description="Helical" evidence="6">
    <location>
        <begin position="2473"/>
        <end position="2499"/>
    </location>
</feature>
<feature type="domain" description="ABC3 transporter permease C-terminal" evidence="7">
    <location>
        <begin position="1735"/>
        <end position="1855"/>
    </location>
</feature>
<dbReference type="InterPro" id="IPR038766">
    <property type="entry name" value="Membrane_comp_ABC_pdt"/>
</dbReference>
<dbReference type="CDD" id="cd00637">
    <property type="entry name" value="7tm_classA_rhodopsin-like"/>
    <property type="match status" value="1"/>
</dbReference>
<reference evidence="8 9" key="1">
    <citation type="submission" date="2019-03" db="EMBL/GenBank/DDBJ databases">
        <title>Genomic Encyclopedia of Archaeal and Bacterial Type Strains, Phase II (KMG-II): from individual species to whole genera.</title>
        <authorList>
            <person name="Goeker M."/>
        </authorList>
    </citation>
    <scope>NUCLEOTIDE SEQUENCE [LARGE SCALE GENOMIC DNA]</scope>
    <source>
        <strain evidence="8 9">ATCC 700618</strain>
    </source>
</reference>
<evidence type="ECO:0000256" key="3">
    <source>
        <dbReference type="ARBA" id="ARBA00022692"/>
    </source>
</evidence>
<dbReference type="InterPro" id="IPR003838">
    <property type="entry name" value="ABC3_permease_C"/>
</dbReference>
<evidence type="ECO:0000256" key="2">
    <source>
        <dbReference type="ARBA" id="ARBA00022475"/>
    </source>
</evidence>
<dbReference type="Pfam" id="PF02687">
    <property type="entry name" value="FtsX"/>
    <property type="match status" value="2"/>
</dbReference>
<keyword evidence="2" id="KW-1003">Cell membrane</keyword>
<evidence type="ECO:0000313" key="8">
    <source>
        <dbReference type="EMBL" id="TDO20387.1"/>
    </source>
</evidence>
<evidence type="ECO:0000256" key="1">
    <source>
        <dbReference type="ARBA" id="ARBA00004651"/>
    </source>
</evidence>
<name>A0A4R6IFG9_9MOLU</name>
<dbReference type="GO" id="GO:0005886">
    <property type="term" value="C:plasma membrane"/>
    <property type="evidence" value="ECO:0007669"/>
    <property type="project" value="UniProtKB-SubCell"/>
</dbReference>
<comment type="subcellular location">
    <subcellularLocation>
        <location evidence="1">Cell membrane</location>
        <topology evidence="1">Multi-pass membrane protein</topology>
    </subcellularLocation>
</comment>
<feature type="transmembrane region" description="Helical" evidence="6">
    <location>
        <begin position="2565"/>
        <end position="2591"/>
    </location>
</feature>
<dbReference type="EMBL" id="SNWN01000011">
    <property type="protein sequence ID" value="TDO20387.1"/>
    <property type="molecule type" value="Genomic_DNA"/>
</dbReference>
<keyword evidence="4 6" id="KW-1133">Transmembrane helix</keyword>
<feature type="transmembrane region" description="Helical" evidence="6">
    <location>
        <begin position="1896"/>
        <end position="1917"/>
    </location>
</feature>
<feature type="transmembrane region" description="Helical" evidence="6">
    <location>
        <begin position="1822"/>
        <end position="1851"/>
    </location>
</feature>
<dbReference type="PANTHER" id="PTHR30287:SF1">
    <property type="entry name" value="INNER MEMBRANE PROTEIN"/>
    <property type="match status" value="1"/>
</dbReference>
<dbReference type="RefSeq" id="WP_166623184.1">
    <property type="nucleotide sequence ID" value="NZ_NNCE01000003.1"/>
</dbReference>
<keyword evidence="3 6" id="KW-0812">Transmembrane</keyword>
<feature type="transmembrane region" description="Helical" evidence="6">
    <location>
        <begin position="1732"/>
        <end position="1756"/>
    </location>
</feature>
<dbReference type="PANTHER" id="PTHR30287">
    <property type="entry name" value="MEMBRANE COMPONENT OF PREDICTED ABC SUPERFAMILY METABOLITE UPTAKE TRANSPORTER"/>
    <property type="match status" value="1"/>
</dbReference>
<proteinExistence type="predicted"/>
<keyword evidence="5 6" id="KW-0472">Membrane</keyword>
<feature type="transmembrane region" description="Helical" evidence="6">
    <location>
        <begin position="1776"/>
        <end position="1802"/>
    </location>
</feature>
<evidence type="ECO:0000259" key="7">
    <source>
        <dbReference type="Pfam" id="PF02687"/>
    </source>
</evidence>
<gene>
    <name evidence="8" type="ORF">EI74_0465</name>
</gene>
<keyword evidence="9" id="KW-1185">Reference proteome</keyword>
<comment type="caution">
    <text evidence="8">The sequence shown here is derived from an EMBL/GenBank/DDBJ whole genome shotgun (WGS) entry which is preliminary data.</text>
</comment>
<dbReference type="Proteomes" id="UP000295518">
    <property type="component" value="Unassembled WGS sequence"/>
</dbReference>
<evidence type="ECO:0000256" key="4">
    <source>
        <dbReference type="ARBA" id="ARBA00022989"/>
    </source>
</evidence>
<sequence>MKKLFKEAFHSLKNNKFMILLLTIITLLSSGLLTALFNVRDSYINQYRNVETVSKLHDYTVDLDLQANGSLPESGTYLKSETVFSLARPTAERKVLNFNSSYVLLNILLDIDSNMYINTTDLEQYFNESKTSNEVVVDRNNNTITFASGYVMKLYNLSGQNTYSVAKTNYSIDSNTEFSFDKKYFLREIANLNLKNIDNDFLSNVGSIYLNIRTKEASLSVAKSVQWQRNNELLVVEGQNLATILGYKLNSDGYYYFDATIMPGINIENHFINNDQSILNYASSFSGNFKLTYLTTPLNIQGDQLFISQGQTFNIPQSAIQSSLIKTEYLRTNYDFNYNNGNEYTGVYKTIADKINDGSEYQSLKSGYFWKKRIVEYINGTQVLSTDYVLNSNDINQEIVSSSQPTSTSIFQLENFANLNRLEYSARIGELSDTSVVEKLDSAFQSSAVAALRNTVIQKVGEYAGKSNIGYRQTTVLNLLVEDKDGNNQNYSYLFVNTGNENAVVASVVTGVGRLIQESEKNTLNTNDSKDSEFFRKEFVNPAAAGKLAYDMLVSNTYVDPTYLKVKLFWETAEFIHEGQSQKAEEQKIVQIVKIDDPDQKYGVFLQRTGDFEFFFLATKKGDVWVEEKKINGPDFIPWIVENNFSLDATHDGPWAKVNGDLITIPTYLVTIKQDAVVELAKTGKLTIAARSIKDNLFKTSLVTEGFWSSENVDLFVDSGVRAIIENDVGSLIATTFNPNAIPKLASDIIYNIVNNHGEEAFENLFTKIIDNLYTRIESSGSSISEQKKYIKEQLDNVSIFTGYLKLNLFSNLPLGLSIEQILEYIKDPKVFLTIIKNLIIAINWTEYTAEVRDFYNNVWNKYIDDKKTLQTDLNLLLPLLKNLDTTVFKDSFKTIINNIDLNALLNPELENSLYQVALKNNNVTELNQLKSLLIKLQGSSEQSPYENINSALNQFIDIWDVDAFVSLILANANYKDFKFNSEGITYRALSLEKESVLAALISSIVNRSNSNTGNNEKQFKEIIIRLLNLSDAGVFNDIIGYIPDFSNSNKIGIADLGLLGSALSQLTNKVNVNNTNPVNTSTENSTLIITNNNNWNNFRLTSNNFINALSNKETLLEIEKNWIISNIWDIPEITIENYDAIIKKIEEEIAYRSAYVFEQSQNNFATLTNIALNTTADDEIYNQAKNEILKNAPVSIVYEDGNLNLDAGKLSSPLYFLILKLKYAFKNDLDTFKTEYKKIADLIFNSSRNSQTLQLTFEAEFLNLINSYDLYPDTSDNITLETNFKISKSLASNRRLSNELFQKDSSGNFLNSSFNNWMNTLHDETKKLISADPNLFVETMGMWAALYNYHPGVINTFRYDVNNTNTKNLYNYIVDLENVVFSNENVFVRILNDANSSWNTGRLLNLISLSSTLVNPLMNAILPQVTLWFIADIAAHPNSAAEELVNRANLAYIVNNKLINFSSLNFDEIKELIVQMLNPSQISNVADNTNSNSANVIETENPRAFVLDYAYLIDRGILQNNDNSQNILPIFGIQPNTLFNALLSAFAQLIEFGPTVVSYSNSASSVIKLNESFMRANNLTAYTGTLPADPSEMSDFFVKNANEKFIYEILGNKYVIVGSDTTGDLLYPVLDENNLQVNTKYQAIVFVNQYGWDKATKSSNSAIKNYLLVANQTGVSNEDAVNNVKAIINESRGVEGGLEKVYLANVTDPINPERALRSRVPSNLFSAILNFNLAVVIFLLFLMAVAFVFAIRRYINNKSAVFGILVSQGYSNNQIALSALPVALVTTLLGSITGYLIGSFFVGNLTSLLQSFWTNQPTPVLFSFLSFSLALIVPILFVVILTYLSVYLILRKNPLQLMNGQSNLVFANLVRNVSTKFRKNKITTKFSGALFFNSFYRLIWLVGSVVLSIVVFLTSISSQTTFNNSIEKTFENRKYAYKQDLVSPTSQAGAYKSFDPSSINNNVYVPIGLAPEANTNYGNYFAPGFSEITNASASNDRFTNGNPTENDIHIVSKASADILLQGVVTINPWSTGFSQLPASFKSKIDSTLESIATKLMFYQNRTGYKFILNQSENEVLLGAAPYLDQDEKTHSYFVFGPSAGKGSLYSSFYLNYFSDDLNQYIAKPITNIDSVYNTYTNSHTSSRDYFRDFLIDAYTKLYKDESLSDFFISFGGTKFIKETDETYSYASGKFLGQVNQLNVNNNVKIYGYKNNSKMVELVSSSNNKLGSLLEQEVLKEKITLRTNGVDDQVITSEIEVDVYPLIINHVSSKKYGLNVNNIIKYEVDNHVDRFKNKITNPNSDSSYIYFKVVGVNDTYVNDEFITSQNYVNKITGLDTLKTPNNEVAYNGIFTNDSNNNLTNGGIPFYSVSGYYPAIFSWPDSTFNKELYKQIYLRNGILQSSGITESELLRFIGDPSISDLEAAQDNSNYVANALEKYKALYGEDIYSVALNNLSLKSVEQNFAASVSTSLTKFINWIAIISIIISIIILTLISTFIIFENKRNIALFSILGYTLKEKVKLFFGVFAPFLIFAFLVAVGLTFALYNVLDNFLAKSTSISLPNGIEAWHVILGLLLIVGVFIVGAGLAFFRILKIKAISIMNSSN</sequence>
<protein>
    <submittedName>
        <fullName evidence="8">Putative ABC transport system permease protein</fullName>
    </submittedName>
</protein>
<organism evidence="8 9">
    <name type="scientific">Mycoplasma testudineum</name>
    <dbReference type="NCBI Taxonomy" id="244584"/>
    <lineage>
        <taxon>Bacteria</taxon>
        <taxon>Bacillati</taxon>
        <taxon>Mycoplasmatota</taxon>
        <taxon>Mollicutes</taxon>
        <taxon>Mycoplasmataceae</taxon>
        <taxon>Mycoplasma</taxon>
    </lineage>
</organism>